<feature type="domain" description="NusB/RsmB/TIM44" evidence="7">
    <location>
        <begin position="133"/>
        <end position="168"/>
    </location>
</feature>
<keyword evidence="4 6" id="KW-0805">Transcription regulation</keyword>
<protein>
    <recommendedName>
        <fullName evidence="6">Transcription antitermination protein NusB</fullName>
    </recommendedName>
    <alternativeName>
        <fullName evidence="6">Antitermination factor NusB</fullName>
    </alternativeName>
</protein>
<reference evidence="8 9" key="1">
    <citation type="submission" date="2024-09" db="EMBL/GenBank/DDBJ databases">
        <authorList>
            <person name="Sun Q."/>
            <person name="Mori K."/>
        </authorList>
    </citation>
    <scope>NUCLEOTIDE SEQUENCE [LARGE SCALE GENOMIC DNA]</scope>
    <source>
        <strain evidence="8 9">CCM 7538</strain>
    </source>
</reference>
<dbReference type="InterPro" id="IPR006027">
    <property type="entry name" value="NusB_RsmB_TIM44"/>
</dbReference>
<gene>
    <name evidence="6" type="primary">nusB</name>
    <name evidence="8" type="ORF">ACFFHT_05470</name>
</gene>
<evidence type="ECO:0000256" key="4">
    <source>
        <dbReference type="ARBA" id="ARBA00023015"/>
    </source>
</evidence>
<dbReference type="EMBL" id="JBHLWA010000024">
    <property type="protein sequence ID" value="MFC0323007.1"/>
    <property type="molecule type" value="Genomic_DNA"/>
</dbReference>
<dbReference type="RefSeq" id="WP_382374211.1">
    <property type="nucleotide sequence ID" value="NZ_JBHLWA010000024.1"/>
</dbReference>
<evidence type="ECO:0000313" key="8">
    <source>
        <dbReference type="EMBL" id="MFC0323007.1"/>
    </source>
</evidence>
<feature type="domain" description="NusB/RsmB/TIM44" evidence="7">
    <location>
        <begin position="11"/>
        <end position="99"/>
    </location>
</feature>
<evidence type="ECO:0000256" key="3">
    <source>
        <dbReference type="ARBA" id="ARBA00022884"/>
    </source>
</evidence>
<organism evidence="8 9">
    <name type="scientific">Gallibacterium melopsittaci</name>
    <dbReference type="NCBI Taxonomy" id="516063"/>
    <lineage>
        <taxon>Bacteria</taxon>
        <taxon>Pseudomonadati</taxon>
        <taxon>Pseudomonadota</taxon>
        <taxon>Gammaproteobacteria</taxon>
        <taxon>Pasteurellales</taxon>
        <taxon>Pasteurellaceae</taxon>
        <taxon>Gallibacterium</taxon>
    </lineage>
</organism>
<dbReference type="HAMAP" id="MF_00073">
    <property type="entry name" value="NusB"/>
    <property type="match status" value="1"/>
</dbReference>
<evidence type="ECO:0000259" key="7">
    <source>
        <dbReference type="Pfam" id="PF01029"/>
    </source>
</evidence>
<keyword evidence="9" id="KW-1185">Reference proteome</keyword>
<evidence type="ECO:0000313" key="9">
    <source>
        <dbReference type="Proteomes" id="UP001589769"/>
    </source>
</evidence>
<comment type="caution">
    <text evidence="8">The sequence shown here is derived from an EMBL/GenBank/DDBJ whole genome shotgun (WGS) entry which is preliminary data.</text>
</comment>
<keyword evidence="3 6" id="KW-0694">RNA-binding</keyword>
<dbReference type="PANTHER" id="PTHR11078:SF3">
    <property type="entry name" value="ANTITERMINATION NUSB DOMAIN-CONTAINING PROTEIN"/>
    <property type="match status" value="1"/>
</dbReference>
<evidence type="ECO:0000256" key="6">
    <source>
        <dbReference type="HAMAP-Rule" id="MF_00073"/>
    </source>
</evidence>
<dbReference type="Pfam" id="PF01029">
    <property type="entry name" value="NusB"/>
    <property type="match status" value="2"/>
</dbReference>
<dbReference type="PANTHER" id="PTHR11078">
    <property type="entry name" value="N UTILIZATION SUBSTANCE PROTEIN B-RELATED"/>
    <property type="match status" value="1"/>
</dbReference>
<dbReference type="SUPFAM" id="SSF48013">
    <property type="entry name" value="NusB-like"/>
    <property type="match status" value="2"/>
</dbReference>
<name>A0ABV6HVW5_9PAST</name>
<comment type="similarity">
    <text evidence="1 6">Belongs to the NusB family.</text>
</comment>
<evidence type="ECO:0000256" key="5">
    <source>
        <dbReference type="ARBA" id="ARBA00023163"/>
    </source>
</evidence>
<evidence type="ECO:0000256" key="2">
    <source>
        <dbReference type="ARBA" id="ARBA00022814"/>
    </source>
</evidence>
<evidence type="ECO:0000256" key="1">
    <source>
        <dbReference type="ARBA" id="ARBA00005952"/>
    </source>
</evidence>
<dbReference type="InterPro" id="IPR011605">
    <property type="entry name" value="NusB_fam"/>
</dbReference>
<dbReference type="InterPro" id="IPR035926">
    <property type="entry name" value="NusB-like_sf"/>
</dbReference>
<proteinExistence type="inferred from homology"/>
<keyword evidence="5 6" id="KW-0804">Transcription</keyword>
<dbReference type="Gene3D" id="1.10.940.10">
    <property type="entry name" value="NusB-like"/>
    <property type="match status" value="2"/>
</dbReference>
<comment type="function">
    <text evidence="6">Involved in transcription antitermination. Required for transcription of ribosomal RNA (rRNA) genes. Binds specifically to the boxA antiterminator sequence of the ribosomal RNA (rrn) operons.</text>
</comment>
<sequence length="174" mass="19887">MTQQVKPTKRRRARECAVQALYSWFVSQNTPEKVKLDFIAFEDIDMNGVDLPYFRKLFHETINNLDTLEDLFSPYLDRSIGELGTIERAILSMATYELFSPYLNHSTEESETIECTPLPIPTSTNELNVLQDDVVPYKVVINEAIEVAKVFGAEESHKYINGVLDKLAPQLGRK</sequence>
<dbReference type="Proteomes" id="UP001589769">
    <property type="component" value="Unassembled WGS sequence"/>
</dbReference>
<keyword evidence="2 6" id="KW-0889">Transcription antitermination</keyword>
<accession>A0ABV6HVW5</accession>